<dbReference type="PANTHER" id="PTHR36077">
    <property type="entry name" value="BNAA02G07370D PROTEIN"/>
    <property type="match status" value="1"/>
</dbReference>
<protein>
    <submittedName>
        <fullName evidence="1">Uncharacterized protein</fullName>
    </submittedName>
</protein>
<comment type="caution">
    <text evidence="1">The sequence shown here is derived from an EMBL/GenBank/DDBJ whole genome shotgun (WGS) entry which is preliminary data.</text>
</comment>
<evidence type="ECO:0000313" key="2">
    <source>
        <dbReference type="Proteomes" id="UP000653305"/>
    </source>
</evidence>
<dbReference type="OrthoDB" id="2011836at2759"/>
<gene>
    <name evidence="1" type="ORF">PHJA_002005100</name>
</gene>
<reference evidence="1" key="1">
    <citation type="submission" date="2020-07" db="EMBL/GenBank/DDBJ databases">
        <title>Ethylene signaling mediates host invasion by parasitic plants.</title>
        <authorList>
            <person name="Yoshida S."/>
        </authorList>
    </citation>
    <scope>NUCLEOTIDE SEQUENCE</scope>
    <source>
        <strain evidence="1">Okayama</strain>
    </source>
</reference>
<keyword evidence="2" id="KW-1185">Reference proteome</keyword>
<dbReference type="PANTHER" id="PTHR36077:SF1">
    <property type="entry name" value="HOMEOBOX PROSPERO PROTEIN"/>
    <property type="match status" value="1"/>
</dbReference>
<organism evidence="1 2">
    <name type="scientific">Phtheirospermum japonicum</name>
    <dbReference type="NCBI Taxonomy" id="374723"/>
    <lineage>
        <taxon>Eukaryota</taxon>
        <taxon>Viridiplantae</taxon>
        <taxon>Streptophyta</taxon>
        <taxon>Embryophyta</taxon>
        <taxon>Tracheophyta</taxon>
        <taxon>Spermatophyta</taxon>
        <taxon>Magnoliopsida</taxon>
        <taxon>eudicotyledons</taxon>
        <taxon>Gunneridae</taxon>
        <taxon>Pentapetalae</taxon>
        <taxon>asterids</taxon>
        <taxon>lamiids</taxon>
        <taxon>Lamiales</taxon>
        <taxon>Orobanchaceae</taxon>
        <taxon>Orobanchaceae incertae sedis</taxon>
        <taxon>Phtheirospermum</taxon>
    </lineage>
</organism>
<proteinExistence type="predicted"/>
<dbReference type="EMBL" id="BMAC01000538">
    <property type="protein sequence ID" value="GFP98612.1"/>
    <property type="molecule type" value="Genomic_DNA"/>
</dbReference>
<dbReference type="AlphaFoldDB" id="A0A830CK45"/>
<sequence length="84" mass="9960">MARLYERHKFPYLGDTEAMEEFVAKGGMIGTTIRPKEIVDADKDAYNFQKELQDKKFDQEALKLWMRMRNEVILEFQDKGLDVE</sequence>
<accession>A0A830CK45</accession>
<dbReference type="Proteomes" id="UP000653305">
    <property type="component" value="Unassembled WGS sequence"/>
</dbReference>
<evidence type="ECO:0000313" key="1">
    <source>
        <dbReference type="EMBL" id="GFP98612.1"/>
    </source>
</evidence>
<name>A0A830CK45_9LAMI</name>